<dbReference type="Proteomes" id="UP000831787">
    <property type="component" value="Chromosome"/>
</dbReference>
<feature type="binding site" evidence="8">
    <location>
        <position position="61"/>
    </location>
    <ligand>
        <name>shikimate</name>
        <dbReference type="ChEBI" id="CHEBI:36208"/>
    </ligand>
</feature>
<proteinExistence type="inferred from homology"/>
<feature type="binding site" evidence="8">
    <location>
        <begin position="127"/>
        <end position="131"/>
    </location>
    <ligand>
        <name>NADP(+)</name>
        <dbReference type="ChEBI" id="CHEBI:58349"/>
    </ligand>
</feature>
<feature type="binding site" evidence="8">
    <location>
        <position position="219"/>
    </location>
    <ligand>
        <name>NADP(+)</name>
        <dbReference type="ChEBI" id="CHEBI:58349"/>
    </ligand>
</feature>
<accession>A0ABY4EVX0</accession>
<name>A0ABY4EVX0_9BACI</name>
<dbReference type="GO" id="GO:0004764">
    <property type="term" value="F:shikimate 3-dehydrogenase (NADP+) activity"/>
    <property type="evidence" value="ECO:0007669"/>
    <property type="project" value="UniProtKB-EC"/>
</dbReference>
<dbReference type="RefSeq" id="WP_244713421.1">
    <property type="nucleotide sequence ID" value="NZ_CP095073.1"/>
</dbReference>
<evidence type="ECO:0000259" key="11">
    <source>
        <dbReference type="Pfam" id="PF08501"/>
    </source>
</evidence>
<evidence type="ECO:0000256" key="5">
    <source>
        <dbReference type="ARBA" id="ARBA00023002"/>
    </source>
</evidence>
<dbReference type="InterPro" id="IPR022893">
    <property type="entry name" value="Shikimate_DH_fam"/>
</dbReference>
<keyword evidence="14" id="KW-1185">Reference proteome</keyword>
<feature type="binding site" evidence="8">
    <location>
        <position position="77"/>
    </location>
    <ligand>
        <name>NADP(+)</name>
        <dbReference type="ChEBI" id="CHEBI:58349"/>
    </ligand>
</feature>
<comment type="catalytic activity">
    <reaction evidence="7 8">
        <text>shikimate + NADP(+) = 3-dehydroshikimate + NADPH + H(+)</text>
        <dbReference type="Rhea" id="RHEA:17737"/>
        <dbReference type="ChEBI" id="CHEBI:15378"/>
        <dbReference type="ChEBI" id="CHEBI:16630"/>
        <dbReference type="ChEBI" id="CHEBI:36208"/>
        <dbReference type="ChEBI" id="CHEBI:57783"/>
        <dbReference type="ChEBI" id="CHEBI:58349"/>
        <dbReference type="EC" id="1.1.1.25"/>
    </reaction>
</comment>
<keyword evidence="5 8" id="KW-0560">Oxidoreductase</keyword>
<keyword evidence="6 8" id="KW-0057">Aromatic amino acid biosynthesis</keyword>
<feature type="domain" description="Shikimate dehydrogenase substrate binding N-terminal" evidence="11">
    <location>
        <begin position="6"/>
        <end position="88"/>
    </location>
</feature>
<keyword evidence="4 8" id="KW-0521">NADP</keyword>
<dbReference type="Pfam" id="PF01488">
    <property type="entry name" value="Shikimate_DH"/>
    <property type="match status" value="1"/>
</dbReference>
<dbReference type="Gene3D" id="3.40.50.720">
    <property type="entry name" value="NAD(P)-binding Rossmann-like Domain"/>
    <property type="match status" value="1"/>
</dbReference>
<evidence type="ECO:0000256" key="7">
    <source>
        <dbReference type="ARBA" id="ARBA00049442"/>
    </source>
</evidence>
<comment type="subunit">
    <text evidence="8">Homodimer.</text>
</comment>
<dbReference type="SUPFAM" id="SSF53223">
    <property type="entry name" value="Aminoacid dehydrogenase-like, N-terminal domain"/>
    <property type="match status" value="1"/>
</dbReference>
<feature type="binding site" evidence="8">
    <location>
        <position position="221"/>
    </location>
    <ligand>
        <name>shikimate</name>
        <dbReference type="ChEBI" id="CHEBI:36208"/>
    </ligand>
</feature>
<comment type="similarity">
    <text evidence="8">Belongs to the shikimate dehydrogenase family.</text>
</comment>
<feature type="domain" description="SDH C-terminal" evidence="12">
    <location>
        <begin position="242"/>
        <end position="267"/>
    </location>
</feature>
<dbReference type="Pfam" id="PF18317">
    <property type="entry name" value="SDH_C"/>
    <property type="match status" value="1"/>
</dbReference>
<dbReference type="InterPro" id="IPR046346">
    <property type="entry name" value="Aminoacid_DH-like_N_sf"/>
</dbReference>
<feature type="active site" description="Proton acceptor" evidence="8">
    <location>
        <position position="65"/>
    </location>
</feature>
<dbReference type="NCBIfam" id="TIGR00507">
    <property type="entry name" value="aroE"/>
    <property type="match status" value="1"/>
</dbReference>
<sequence length="278" mass="30991">MLKLGLIGYPVGHSLSPWIHNQLMDKAGLKGSYELMEIQPEDFDHRIQALKEMNLDGFNVTIPYKEKIINYLDEIDEAAEHLGAVNTVKLENGRWIGYNTDGIGYLKSIQNRFPHVELSTRKILVLGSGGAARGIIFALAEAGCKEIDVANRTVGKAEELIKELEASLSATAIDLEQASQNIKDYDFIIQTTSVGMNPNPENQIIKLEQLNERAIVSDIVYRPMETQFLRAAQAKGASIQFGHEMLLHQAVYSFQIWTGKKVDVTDMLTDFEAVLKGV</sequence>
<dbReference type="Gene3D" id="3.40.50.10860">
    <property type="entry name" value="Leucine Dehydrogenase, chain A, domain 1"/>
    <property type="match status" value="1"/>
</dbReference>
<keyword evidence="3 8" id="KW-0028">Amino-acid biosynthesis</keyword>
<organism evidence="13 14">
    <name type="scientific">Halobacillus salinarum</name>
    <dbReference type="NCBI Taxonomy" id="2932257"/>
    <lineage>
        <taxon>Bacteria</taxon>
        <taxon>Bacillati</taxon>
        <taxon>Bacillota</taxon>
        <taxon>Bacilli</taxon>
        <taxon>Bacillales</taxon>
        <taxon>Bacillaceae</taxon>
        <taxon>Halobacillus</taxon>
    </lineage>
</organism>
<dbReference type="EC" id="1.1.1.25" evidence="2 8"/>
<feature type="binding site" evidence="8">
    <location>
        <position position="249"/>
    </location>
    <ligand>
        <name>shikimate</name>
        <dbReference type="ChEBI" id="CHEBI:36208"/>
    </ligand>
</feature>
<dbReference type="HAMAP" id="MF_00222">
    <property type="entry name" value="Shikimate_DH_AroE"/>
    <property type="match status" value="1"/>
</dbReference>
<feature type="binding site" evidence="8">
    <location>
        <begin position="151"/>
        <end position="156"/>
    </location>
    <ligand>
        <name>NADP(+)</name>
        <dbReference type="ChEBI" id="CHEBI:58349"/>
    </ligand>
</feature>
<evidence type="ECO:0000259" key="10">
    <source>
        <dbReference type="Pfam" id="PF01488"/>
    </source>
</evidence>
<feature type="coiled-coil region" evidence="9">
    <location>
        <begin position="147"/>
        <end position="181"/>
    </location>
</feature>
<evidence type="ECO:0000256" key="1">
    <source>
        <dbReference type="ARBA" id="ARBA00004871"/>
    </source>
</evidence>
<evidence type="ECO:0000256" key="9">
    <source>
        <dbReference type="SAM" id="Coils"/>
    </source>
</evidence>
<gene>
    <name evidence="8 13" type="primary">aroE</name>
    <name evidence="13" type="ORF">MUN89_10605</name>
</gene>
<dbReference type="PANTHER" id="PTHR21089:SF1">
    <property type="entry name" value="BIFUNCTIONAL 3-DEHYDROQUINATE DEHYDRATASE_SHIKIMATE DEHYDROGENASE, CHLOROPLASTIC"/>
    <property type="match status" value="1"/>
</dbReference>
<dbReference type="InterPro" id="IPR041121">
    <property type="entry name" value="SDH_C"/>
</dbReference>
<evidence type="ECO:0000256" key="8">
    <source>
        <dbReference type="HAMAP-Rule" id="MF_00222"/>
    </source>
</evidence>
<dbReference type="PANTHER" id="PTHR21089">
    <property type="entry name" value="SHIKIMATE DEHYDROGENASE"/>
    <property type="match status" value="1"/>
</dbReference>
<dbReference type="InterPro" id="IPR006151">
    <property type="entry name" value="Shikm_DH/Glu-tRNA_Rdtase"/>
</dbReference>
<keyword evidence="9" id="KW-0175">Coiled coil</keyword>
<dbReference type="CDD" id="cd01065">
    <property type="entry name" value="NAD_bind_Shikimate_DH"/>
    <property type="match status" value="1"/>
</dbReference>
<evidence type="ECO:0000256" key="2">
    <source>
        <dbReference type="ARBA" id="ARBA00012962"/>
    </source>
</evidence>
<evidence type="ECO:0000259" key="12">
    <source>
        <dbReference type="Pfam" id="PF18317"/>
    </source>
</evidence>
<dbReference type="EMBL" id="CP095073">
    <property type="protein sequence ID" value="UOQ46316.1"/>
    <property type="molecule type" value="Genomic_DNA"/>
</dbReference>
<feature type="binding site" evidence="8">
    <location>
        <position position="86"/>
    </location>
    <ligand>
        <name>shikimate</name>
        <dbReference type="ChEBI" id="CHEBI:36208"/>
    </ligand>
</feature>
<feature type="binding site" evidence="8">
    <location>
        <position position="242"/>
    </location>
    <ligand>
        <name>NADP(+)</name>
        <dbReference type="ChEBI" id="CHEBI:58349"/>
    </ligand>
</feature>
<reference evidence="13 14" key="1">
    <citation type="submission" date="2022-04" db="EMBL/GenBank/DDBJ databases">
        <title>Halobacillus sp. isolated from saltern.</title>
        <authorList>
            <person name="Won M."/>
            <person name="Lee C.-M."/>
            <person name="Woen H.-Y."/>
            <person name="Kwon S.-W."/>
        </authorList>
    </citation>
    <scope>NUCLEOTIDE SEQUENCE [LARGE SCALE GENOMIC DNA]</scope>
    <source>
        <strain evidence="13 14">SSBR10-3</strain>
    </source>
</reference>
<feature type="binding site" evidence="8">
    <location>
        <begin position="14"/>
        <end position="16"/>
    </location>
    <ligand>
        <name>shikimate</name>
        <dbReference type="ChEBI" id="CHEBI:36208"/>
    </ligand>
</feature>
<comment type="pathway">
    <text evidence="1 8">Metabolic intermediate biosynthesis; chorismate biosynthesis; chorismate from D-erythrose 4-phosphate and phosphoenolpyruvate: step 4/7.</text>
</comment>
<dbReference type="NCBIfam" id="NF001319">
    <property type="entry name" value="PRK00258.3-3"/>
    <property type="match status" value="1"/>
</dbReference>
<dbReference type="InterPro" id="IPR011342">
    <property type="entry name" value="Shikimate_DH"/>
</dbReference>
<dbReference type="Pfam" id="PF08501">
    <property type="entry name" value="Shikimate_dh_N"/>
    <property type="match status" value="1"/>
</dbReference>
<dbReference type="SUPFAM" id="SSF51735">
    <property type="entry name" value="NAD(P)-binding Rossmann-fold domains"/>
    <property type="match status" value="1"/>
</dbReference>
<dbReference type="InterPro" id="IPR036291">
    <property type="entry name" value="NAD(P)-bd_dom_sf"/>
</dbReference>
<dbReference type="InterPro" id="IPR013708">
    <property type="entry name" value="Shikimate_DH-bd_N"/>
</dbReference>
<evidence type="ECO:0000256" key="3">
    <source>
        <dbReference type="ARBA" id="ARBA00022605"/>
    </source>
</evidence>
<evidence type="ECO:0000313" key="13">
    <source>
        <dbReference type="EMBL" id="UOQ46316.1"/>
    </source>
</evidence>
<feature type="domain" description="Quinate/shikimate 5-dehydrogenase/glutamyl-tRNA reductase" evidence="10">
    <location>
        <begin position="113"/>
        <end position="194"/>
    </location>
</feature>
<protein>
    <recommendedName>
        <fullName evidence="2 8">Shikimate dehydrogenase (NADP(+))</fullName>
        <shortName evidence="8">SDH</shortName>
        <ecNumber evidence="2 8">1.1.1.25</ecNumber>
    </recommendedName>
</protein>
<evidence type="ECO:0000256" key="6">
    <source>
        <dbReference type="ARBA" id="ARBA00023141"/>
    </source>
</evidence>
<comment type="function">
    <text evidence="8">Involved in the biosynthesis of the chorismate, which leads to the biosynthesis of aromatic amino acids. Catalyzes the reversible NADPH linked reduction of 3-dehydroshikimate (DHSA) to yield shikimate (SA).</text>
</comment>
<feature type="binding site" evidence="8">
    <location>
        <position position="101"/>
    </location>
    <ligand>
        <name>shikimate</name>
        <dbReference type="ChEBI" id="CHEBI:36208"/>
    </ligand>
</feature>
<evidence type="ECO:0000313" key="14">
    <source>
        <dbReference type="Proteomes" id="UP000831787"/>
    </source>
</evidence>
<evidence type="ECO:0000256" key="4">
    <source>
        <dbReference type="ARBA" id="ARBA00022857"/>
    </source>
</evidence>